<feature type="transmembrane region" description="Helical" evidence="1">
    <location>
        <begin position="108"/>
        <end position="127"/>
    </location>
</feature>
<evidence type="ECO:0000313" key="2">
    <source>
        <dbReference type="EMBL" id="PJF42831.1"/>
    </source>
</evidence>
<keyword evidence="1" id="KW-0812">Transmembrane</keyword>
<reference evidence="2 3" key="1">
    <citation type="submission" date="2017-11" db="EMBL/GenBank/DDBJ databases">
        <title>Evolution of Phototrophy in the Chloroflexi Phylum Driven by Horizontal Gene Transfer.</title>
        <authorList>
            <person name="Ward L.M."/>
            <person name="Hemp J."/>
            <person name="Shih P.M."/>
            <person name="Mcglynn S.E."/>
            <person name="Fischer W."/>
        </authorList>
    </citation>
    <scope>NUCLEOTIDE SEQUENCE [LARGE SCALE GENOMIC DNA]</scope>
    <source>
        <strain evidence="2">CP1_1M</strain>
    </source>
</reference>
<feature type="transmembrane region" description="Helical" evidence="1">
    <location>
        <begin position="52"/>
        <end position="75"/>
    </location>
</feature>
<dbReference type="Proteomes" id="UP000228947">
    <property type="component" value="Unassembled WGS sequence"/>
</dbReference>
<evidence type="ECO:0000256" key="1">
    <source>
        <dbReference type="SAM" id="Phobius"/>
    </source>
</evidence>
<keyword evidence="1" id="KW-0472">Membrane</keyword>
<sequence length="139" mass="15644">MGNLTLERFLQNLNPFSNDPFNLIWGISLYSVFFLCLIMLFRQRRPQMPVQLFLVGAMLLAIVDKVATGNLPGALFRNNELITLFLRVGVFSLPLLAVAVTKTEKSRIWGILAVGIGMVYVLLRGVLEMGWFGSVRTPR</sequence>
<feature type="transmembrane region" description="Helical" evidence="1">
    <location>
        <begin position="81"/>
        <end position="101"/>
    </location>
</feature>
<protein>
    <submittedName>
        <fullName evidence="2">Uncharacterized protein</fullName>
    </submittedName>
</protein>
<dbReference type="EMBL" id="PGTL01000008">
    <property type="protein sequence ID" value="PJF42831.1"/>
    <property type="molecule type" value="Genomic_DNA"/>
</dbReference>
<accession>A0A2M8PZ57</accession>
<comment type="caution">
    <text evidence="2">The sequence shown here is derived from an EMBL/GenBank/DDBJ whole genome shotgun (WGS) entry which is preliminary data.</text>
</comment>
<evidence type="ECO:0000313" key="3">
    <source>
        <dbReference type="Proteomes" id="UP000228947"/>
    </source>
</evidence>
<organism evidence="2 3">
    <name type="scientific">Candidatus Thermofonsia Clade 1 bacterium</name>
    <dbReference type="NCBI Taxonomy" id="2364210"/>
    <lineage>
        <taxon>Bacteria</taxon>
        <taxon>Bacillati</taxon>
        <taxon>Chloroflexota</taxon>
        <taxon>Candidatus Thermofontia</taxon>
        <taxon>Candidatus Thermofonsia Clade 1</taxon>
    </lineage>
</organism>
<keyword evidence="1" id="KW-1133">Transmembrane helix</keyword>
<gene>
    <name evidence="2" type="ORF">CUN50_02780</name>
</gene>
<feature type="transmembrane region" description="Helical" evidence="1">
    <location>
        <begin position="20"/>
        <end position="40"/>
    </location>
</feature>
<proteinExistence type="predicted"/>
<dbReference type="AlphaFoldDB" id="A0A2M8PZ57"/>
<name>A0A2M8PZ57_9CHLR</name>